<dbReference type="InterPro" id="IPR012338">
    <property type="entry name" value="Beta-lactam/transpept-like"/>
</dbReference>
<dbReference type="OrthoDB" id="428260at2759"/>
<keyword evidence="3" id="KW-1185">Reference proteome</keyword>
<protein>
    <recommendedName>
        <fullName evidence="1">Beta-lactamase-related domain-containing protein</fullName>
    </recommendedName>
</protein>
<reference evidence="2" key="1">
    <citation type="submission" date="2021-03" db="EMBL/GenBank/DDBJ databases">
        <authorList>
            <person name="Tagirdzhanova G."/>
        </authorList>
    </citation>
    <scope>NUCLEOTIDE SEQUENCE</scope>
</reference>
<dbReference type="PANTHER" id="PTHR43283">
    <property type="entry name" value="BETA-LACTAMASE-RELATED"/>
    <property type="match status" value="1"/>
</dbReference>
<dbReference type="InterPro" id="IPR001466">
    <property type="entry name" value="Beta-lactam-related"/>
</dbReference>
<accession>A0A8H3IEA6</accession>
<sequence>MTVPLVQPLPTQASQKLRASIDEVTADEHRLPGVVFAAANKNGKLLFAHASGKRGIDTTEPMTLNSIFWIASCTKLITAIAALQLVEQGKLHLDDADEAEKLCPELKAVKILKGFEDDNSSKPVWQEKKNRITLRMCLSHTAGFGYSFFNNEIRRLGLPAGVDEFSAQFEDVLKVPITFEPSTDWRYGTSLDWAGIMVERASGLSLDQYFKQHVFEPLGVANASFFPTSEMRSNLAYMHQRNTDGKIIGREHLNYRPINAEPKEQASMFCSGGGGLYTKPTEYLKILSALLNHGTSAETSKQILKPETVDLLFSNQIPNMPNFGRVPIAGAKPSLSNPIPELYPQPHDQPQGWAFAGINTIYPSFTGRGKDGIHWAGLANLFWWVDREKGVAGMIASQILPFNDVELGGLWVASESAIYQALAET</sequence>
<dbReference type="Proteomes" id="UP000664169">
    <property type="component" value="Unassembled WGS sequence"/>
</dbReference>
<dbReference type="Pfam" id="PF00144">
    <property type="entry name" value="Beta-lactamase"/>
    <property type="match status" value="1"/>
</dbReference>
<comment type="caution">
    <text evidence="2">The sequence shown here is derived from an EMBL/GenBank/DDBJ whole genome shotgun (WGS) entry which is preliminary data.</text>
</comment>
<evidence type="ECO:0000259" key="1">
    <source>
        <dbReference type="Pfam" id="PF00144"/>
    </source>
</evidence>
<dbReference type="EMBL" id="CAJPDQ010000005">
    <property type="protein sequence ID" value="CAF9910464.1"/>
    <property type="molecule type" value="Genomic_DNA"/>
</dbReference>
<dbReference type="SUPFAM" id="SSF56601">
    <property type="entry name" value="beta-lactamase/transpeptidase-like"/>
    <property type="match status" value="1"/>
</dbReference>
<name>A0A8H3IEA6_9LECA</name>
<dbReference type="Gene3D" id="3.40.710.10">
    <property type="entry name" value="DD-peptidase/beta-lactamase superfamily"/>
    <property type="match status" value="1"/>
</dbReference>
<evidence type="ECO:0000313" key="3">
    <source>
        <dbReference type="Proteomes" id="UP000664169"/>
    </source>
</evidence>
<organism evidence="2 3">
    <name type="scientific">Gomphillus americanus</name>
    <dbReference type="NCBI Taxonomy" id="1940652"/>
    <lineage>
        <taxon>Eukaryota</taxon>
        <taxon>Fungi</taxon>
        <taxon>Dikarya</taxon>
        <taxon>Ascomycota</taxon>
        <taxon>Pezizomycotina</taxon>
        <taxon>Lecanoromycetes</taxon>
        <taxon>OSLEUM clade</taxon>
        <taxon>Ostropomycetidae</taxon>
        <taxon>Ostropales</taxon>
        <taxon>Graphidaceae</taxon>
        <taxon>Gomphilloideae</taxon>
        <taxon>Gomphillus</taxon>
    </lineage>
</organism>
<dbReference type="AlphaFoldDB" id="A0A8H3IEA6"/>
<evidence type="ECO:0000313" key="2">
    <source>
        <dbReference type="EMBL" id="CAF9910464.1"/>
    </source>
</evidence>
<dbReference type="PANTHER" id="PTHR43283:SF3">
    <property type="entry name" value="BETA-LACTAMASE FAMILY PROTEIN (AFU_ORTHOLOGUE AFUA_5G07500)"/>
    <property type="match status" value="1"/>
</dbReference>
<gene>
    <name evidence="2" type="ORF">GOMPHAMPRED_007094</name>
</gene>
<dbReference type="InterPro" id="IPR050789">
    <property type="entry name" value="Diverse_Enzym_Activities"/>
</dbReference>
<feature type="domain" description="Beta-lactamase-related" evidence="1">
    <location>
        <begin position="27"/>
        <end position="403"/>
    </location>
</feature>
<proteinExistence type="predicted"/>